<dbReference type="InterPro" id="IPR024933">
    <property type="entry name" value="TFP11"/>
</dbReference>
<feature type="region of interest" description="Disordered" evidence="8">
    <location>
        <begin position="239"/>
        <end position="304"/>
    </location>
</feature>
<dbReference type="PANTHER" id="PTHR23329:SF1">
    <property type="entry name" value="TUFTELIN-INTERACTING PROTEIN 11"/>
    <property type="match status" value="1"/>
</dbReference>
<evidence type="ECO:0000313" key="10">
    <source>
        <dbReference type="EMBL" id="CAF0734078.1"/>
    </source>
</evidence>
<dbReference type="InterPro" id="IPR000467">
    <property type="entry name" value="G_patch_dom"/>
</dbReference>
<name>A0A813N9T1_ADIRI</name>
<evidence type="ECO:0000259" key="9">
    <source>
        <dbReference type="PROSITE" id="PS50174"/>
    </source>
</evidence>
<dbReference type="Pfam" id="PF12457">
    <property type="entry name" value="TIP_N"/>
    <property type="match status" value="1"/>
</dbReference>
<dbReference type="GO" id="GO:0003676">
    <property type="term" value="F:nucleic acid binding"/>
    <property type="evidence" value="ECO:0007669"/>
    <property type="project" value="InterPro"/>
</dbReference>
<evidence type="ECO:0000256" key="7">
    <source>
        <dbReference type="PIRNR" id="PIRNR017706"/>
    </source>
</evidence>
<dbReference type="PIRSF" id="PIRSF017706">
    <property type="entry name" value="TFIP11"/>
    <property type="match status" value="1"/>
</dbReference>
<dbReference type="Pfam" id="PF07842">
    <property type="entry name" value="GCFC"/>
    <property type="match status" value="1"/>
</dbReference>
<dbReference type="PROSITE" id="PS50174">
    <property type="entry name" value="G_PATCH"/>
    <property type="match status" value="1"/>
</dbReference>
<dbReference type="GO" id="GO:0000390">
    <property type="term" value="P:spliceosomal complex disassembly"/>
    <property type="evidence" value="ECO:0007669"/>
    <property type="project" value="InterPro"/>
</dbReference>
<evidence type="ECO:0000256" key="2">
    <source>
        <dbReference type="ARBA" id="ARBA00010900"/>
    </source>
</evidence>
<reference evidence="10" key="1">
    <citation type="submission" date="2021-02" db="EMBL/GenBank/DDBJ databases">
        <authorList>
            <person name="Nowell W R."/>
        </authorList>
    </citation>
    <scope>NUCLEOTIDE SEQUENCE</scope>
</reference>
<evidence type="ECO:0000313" key="11">
    <source>
        <dbReference type="Proteomes" id="UP000663852"/>
    </source>
</evidence>
<accession>A0A813N9T1</accession>
<gene>
    <name evidence="10" type="ORF">EDS130_LOCUS1310</name>
</gene>
<evidence type="ECO:0000256" key="8">
    <source>
        <dbReference type="SAM" id="MobiDB-lite"/>
    </source>
</evidence>
<sequence>MTPETKINVHDDKYNLNSLQNVRTNSMADDDFIEDFNITESDLDSAFNPTRRRGRQSKEEAIYGIWATASERATSRPTTTTTSYSRVAQPIAFVSGGVKLGSKIDNKKPATTKPTKKPIISNDYISDEDSDEPADDDENDDDDEVEVIGRKRKKRGDMSDDDDDDDDDDSHNEDEAAGSSDDESHAPVTQPQTSSFSNRRPQMNQAPVHDKEFGAFEKYTKGIGMKLMKKMGFEHGRGLGKNLQGRAMPIQVQKRQGKGAVGRYGNEDPNIRPTTSQDSETTSSEKPSKKNAPQWRKQPRERVPKQQYIYKTFDDVLKEQTTKFHNKKPGEQSRDKIIDMTGREQRVLQNYDSISTKQFDQEHVFSLEELSHNLDQVIESCEEGMIRSHRRRNADQDTMVALEYDLSHTQKLISDEATKMNRLNILLNMVDQCEQCVRQVKNINDLLFLQRVFEELRKNYSHEYQTYRLWDVAVPVLHSQMKHHLATNWDILHGTHDHDEELINIFTKWRDVLEDDTIDLTTNSVTPSKENMDPYHRLLWEVWMPFVRRAVLDWNPRHPDELIDAIERWKSILPGWIRENVLDQLVMPVLHREVDAWNPLTDSIPIHSWIHPWLPLMKERLEPLYQPIRTKLAQALQNWQPSDSSAKAVLLPWQRIFPQSTWDSYMNKNIVPKLVTLMQQFIVDPRQQVLDPWNWFISWVDIVPLPSMVAILEKTFFPKWLQVLNTWLNTNPNYQEIQGWYSGWRSLLPPSLLNHTTIKEKLTEGLMMIDRRISGPVNAQPTPPPPPLPSTNVNYEAIYNRGLASSTSTVVSSFKDLVEKKAAEHNLLFMPITNRIFDGKQVYQFGQVNIYIDKNVVFVFDNGQWFPMRLNDLIRRAV</sequence>
<keyword evidence="4 7" id="KW-0747">Spliceosome</keyword>
<proteinExistence type="inferred from homology"/>
<evidence type="ECO:0000256" key="5">
    <source>
        <dbReference type="ARBA" id="ARBA00023187"/>
    </source>
</evidence>
<feature type="compositionally biased region" description="Low complexity" evidence="8">
    <location>
        <begin position="274"/>
        <end position="285"/>
    </location>
</feature>
<dbReference type="SMART" id="SM00443">
    <property type="entry name" value="G_patch"/>
    <property type="match status" value="1"/>
</dbReference>
<feature type="region of interest" description="Disordered" evidence="8">
    <location>
        <begin position="100"/>
        <end position="212"/>
    </location>
</feature>
<comment type="caution">
    <text evidence="10">The sequence shown here is derived from an EMBL/GenBank/DDBJ whole genome shotgun (WGS) entry which is preliminary data.</text>
</comment>
<dbReference type="Pfam" id="PF01585">
    <property type="entry name" value="G-patch"/>
    <property type="match status" value="1"/>
</dbReference>
<keyword evidence="5 7" id="KW-0508">mRNA splicing</keyword>
<dbReference type="InterPro" id="IPR045211">
    <property type="entry name" value="TFP11/STIP/Ntr1"/>
</dbReference>
<evidence type="ECO:0000256" key="4">
    <source>
        <dbReference type="ARBA" id="ARBA00022728"/>
    </source>
</evidence>
<organism evidence="10 11">
    <name type="scientific">Adineta ricciae</name>
    <name type="common">Rotifer</name>
    <dbReference type="NCBI Taxonomy" id="249248"/>
    <lineage>
        <taxon>Eukaryota</taxon>
        <taxon>Metazoa</taxon>
        <taxon>Spiralia</taxon>
        <taxon>Gnathifera</taxon>
        <taxon>Rotifera</taxon>
        <taxon>Eurotatoria</taxon>
        <taxon>Bdelloidea</taxon>
        <taxon>Adinetida</taxon>
        <taxon>Adinetidae</taxon>
        <taxon>Adineta</taxon>
    </lineage>
</organism>
<evidence type="ECO:0000256" key="3">
    <source>
        <dbReference type="ARBA" id="ARBA00022664"/>
    </source>
</evidence>
<feature type="domain" description="G-patch" evidence="9">
    <location>
        <begin position="220"/>
        <end position="266"/>
    </location>
</feature>
<dbReference type="AlphaFoldDB" id="A0A813N9T1"/>
<protein>
    <recommendedName>
        <fullName evidence="9">G-patch domain-containing protein</fullName>
    </recommendedName>
</protein>
<feature type="compositionally biased region" description="Acidic residues" evidence="8">
    <location>
        <begin position="159"/>
        <end position="176"/>
    </location>
</feature>
<dbReference type="InterPro" id="IPR022783">
    <property type="entry name" value="GCFC_dom"/>
</dbReference>
<dbReference type="GO" id="GO:0071008">
    <property type="term" value="C:U2-type post-mRNA release spliceosomal complex"/>
    <property type="evidence" value="ECO:0007669"/>
    <property type="project" value="TreeGrafter"/>
</dbReference>
<feature type="compositionally biased region" description="Polar residues" evidence="8">
    <location>
        <begin position="187"/>
        <end position="205"/>
    </location>
</feature>
<dbReference type="PANTHER" id="PTHR23329">
    <property type="entry name" value="TUFTELIN-INTERACTING PROTEIN 11-RELATED"/>
    <property type="match status" value="1"/>
</dbReference>
<dbReference type="EMBL" id="CAJNOJ010000003">
    <property type="protein sequence ID" value="CAF0734078.1"/>
    <property type="molecule type" value="Genomic_DNA"/>
</dbReference>
<keyword evidence="3 7" id="KW-0507">mRNA processing</keyword>
<keyword evidence="6 7" id="KW-0539">Nucleus</keyword>
<comment type="similarity">
    <text evidence="2 7">Belongs to the TFP11/STIP family.</text>
</comment>
<evidence type="ECO:0000256" key="1">
    <source>
        <dbReference type="ARBA" id="ARBA00004123"/>
    </source>
</evidence>
<dbReference type="OrthoDB" id="4822at2759"/>
<evidence type="ECO:0000256" key="6">
    <source>
        <dbReference type="ARBA" id="ARBA00023242"/>
    </source>
</evidence>
<dbReference type="InterPro" id="IPR022159">
    <property type="entry name" value="STIP/TFIP11_N"/>
</dbReference>
<dbReference type="Proteomes" id="UP000663852">
    <property type="component" value="Unassembled WGS sequence"/>
</dbReference>
<feature type="compositionally biased region" description="Acidic residues" evidence="8">
    <location>
        <begin position="125"/>
        <end position="146"/>
    </location>
</feature>
<comment type="subcellular location">
    <subcellularLocation>
        <location evidence="1 7">Nucleus</location>
    </subcellularLocation>
</comment>